<dbReference type="PROSITE" id="PS00676">
    <property type="entry name" value="SIGMA54_INTERACT_2"/>
    <property type="match status" value="1"/>
</dbReference>
<keyword evidence="4" id="KW-0238">DNA-binding</keyword>
<feature type="domain" description="Sigma-54 factor interaction" evidence="7">
    <location>
        <begin position="151"/>
        <end position="380"/>
    </location>
</feature>
<dbReference type="SUPFAM" id="SSF46689">
    <property type="entry name" value="Homeodomain-like"/>
    <property type="match status" value="1"/>
</dbReference>
<evidence type="ECO:0000259" key="8">
    <source>
        <dbReference type="PROSITE" id="PS50110"/>
    </source>
</evidence>
<evidence type="ECO:0000259" key="7">
    <source>
        <dbReference type="PROSITE" id="PS50045"/>
    </source>
</evidence>
<dbReference type="PROSITE" id="PS00688">
    <property type="entry name" value="SIGMA54_INTERACT_3"/>
    <property type="match status" value="1"/>
</dbReference>
<evidence type="ECO:0000256" key="4">
    <source>
        <dbReference type="ARBA" id="ARBA00023125"/>
    </source>
</evidence>
<keyword evidence="2" id="KW-0067">ATP-binding</keyword>
<dbReference type="SUPFAM" id="SSF52540">
    <property type="entry name" value="P-loop containing nucleoside triphosphate hydrolases"/>
    <property type="match status" value="1"/>
</dbReference>
<dbReference type="Proteomes" id="UP000032544">
    <property type="component" value="Unassembled WGS sequence"/>
</dbReference>
<dbReference type="Gene3D" id="1.10.8.60">
    <property type="match status" value="1"/>
</dbReference>
<evidence type="ECO:0000256" key="3">
    <source>
        <dbReference type="ARBA" id="ARBA00023015"/>
    </source>
</evidence>
<keyword evidence="6" id="KW-0597">Phosphoprotein</keyword>
<reference evidence="9 10" key="1">
    <citation type="submission" date="2014-09" db="EMBL/GenBank/DDBJ databases">
        <title>Draft Genome Sequence of Draconibacterium sp. JN14CK-3.</title>
        <authorList>
            <person name="Dong C."/>
            <person name="Lai Q."/>
            <person name="Shao Z."/>
        </authorList>
    </citation>
    <scope>NUCLEOTIDE SEQUENCE [LARGE SCALE GENOMIC DNA]</scope>
    <source>
        <strain evidence="9 10">JN14CK-3</strain>
    </source>
</reference>
<comment type="caution">
    <text evidence="9">The sequence shown here is derived from an EMBL/GenBank/DDBJ whole genome shotgun (WGS) entry which is preliminary data.</text>
</comment>
<dbReference type="PROSITE" id="PS50110">
    <property type="entry name" value="RESPONSE_REGULATORY"/>
    <property type="match status" value="1"/>
</dbReference>
<dbReference type="InterPro" id="IPR002078">
    <property type="entry name" value="Sigma_54_int"/>
</dbReference>
<evidence type="ECO:0000313" key="10">
    <source>
        <dbReference type="Proteomes" id="UP000032544"/>
    </source>
</evidence>
<dbReference type="Pfam" id="PF00072">
    <property type="entry name" value="Response_reg"/>
    <property type="match status" value="1"/>
</dbReference>
<dbReference type="FunFam" id="3.40.50.300:FF:000006">
    <property type="entry name" value="DNA-binding transcriptional regulator NtrC"/>
    <property type="match status" value="1"/>
</dbReference>
<dbReference type="SUPFAM" id="SSF52172">
    <property type="entry name" value="CheY-like"/>
    <property type="match status" value="1"/>
</dbReference>
<dbReference type="Pfam" id="PF00158">
    <property type="entry name" value="Sigma54_activat"/>
    <property type="match status" value="1"/>
</dbReference>
<dbReference type="PANTHER" id="PTHR32071">
    <property type="entry name" value="TRANSCRIPTIONAL REGULATORY PROTEIN"/>
    <property type="match status" value="1"/>
</dbReference>
<dbReference type="InterPro" id="IPR003593">
    <property type="entry name" value="AAA+_ATPase"/>
</dbReference>
<feature type="modified residue" description="4-aspartylphosphate" evidence="6">
    <location>
        <position position="59"/>
    </location>
</feature>
<dbReference type="InterPro" id="IPR009057">
    <property type="entry name" value="Homeodomain-like_sf"/>
</dbReference>
<dbReference type="GO" id="GO:0000160">
    <property type="term" value="P:phosphorelay signal transduction system"/>
    <property type="evidence" value="ECO:0007669"/>
    <property type="project" value="InterPro"/>
</dbReference>
<protein>
    <submittedName>
        <fullName evidence="9">Regulator</fullName>
    </submittedName>
</protein>
<evidence type="ECO:0000256" key="2">
    <source>
        <dbReference type="ARBA" id="ARBA00022840"/>
    </source>
</evidence>
<evidence type="ECO:0000256" key="6">
    <source>
        <dbReference type="PROSITE-ProRule" id="PRU00169"/>
    </source>
</evidence>
<dbReference type="InterPro" id="IPR025943">
    <property type="entry name" value="Sigma_54_int_dom_ATP-bd_2"/>
</dbReference>
<dbReference type="GO" id="GO:0005524">
    <property type="term" value="F:ATP binding"/>
    <property type="evidence" value="ECO:0007669"/>
    <property type="project" value="UniProtKB-KW"/>
</dbReference>
<proteinExistence type="predicted"/>
<dbReference type="InterPro" id="IPR058031">
    <property type="entry name" value="AAA_lid_NorR"/>
</dbReference>
<dbReference type="CDD" id="cd00009">
    <property type="entry name" value="AAA"/>
    <property type="match status" value="1"/>
</dbReference>
<dbReference type="OrthoDB" id="9810703at2"/>
<dbReference type="Gene3D" id="1.10.10.60">
    <property type="entry name" value="Homeodomain-like"/>
    <property type="match status" value="1"/>
</dbReference>
<feature type="domain" description="Response regulatory" evidence="8">
    <location>
        <begin position="11"/>
        <end position="124"/>
    </location>
</feature>
<dbReference type="EMBL" id="JRHC01000001">
    <property type="protein sequence ID" value="KJF45472.1"/>
    <property type="molecule type" value="Genomic_DNA"/>
</dbReference>
<keyword evidence="5" id="KW-0804">Transcription</keyword>
<dbReference type="Gene3D" id="3.40.50.2300">
    <property type="match status" value="1"/>
</dbReference>
<dbReference type="STRING" id="1544798.LH29_08950"/>
<keyword evidence="3" id="KW-0805">Transcription regulation</keyword>
<name>A0A0D8JEZ1_9BACT</name>
<dbReference type="InterPro" id="IPR011006">
    <property type="entry name" value="CheY-like_superfamily"/>
</dbReference>
<dbReference type="PROSITE" id="PS50045">
    <property type="entry name" value="SIGMA54_INTERACT_4"/>
    <property type="match status" value="1"/>
</dbReference>
<evidence type="ECO:0000256" key="5">
    <source>
        <dbReference type="ARBA" id="ARBA00023163"/>
    </source>
</evidence>
<dbReference type="Gene3D" id="3.40.50.300">
    <property type="entry name" value="P-loop containing nucleotide triphosphate hydrolases"/>
    <property type="match status" value="1"/>
</dbReference>
<sequence>MANQKPRNNYKVYIVEDNVLYARVLKKQLLDDQLQVKVFHNGTDFINAMNEKPDVVTLDYTLPDMTGKEVLAKIQEKIPDTHVIVISAQDDISTAIELMKNGAYDYIMKAPDTREKLSNIIRNIYRTDQLQTENTNLKEAVAEKYNFKNLIKGNSREIEHVFELMNKATQTNISVSISGETGTGKELVAKGIHYNSKRSAKPFIAVNVSAIPDGLIESELFGHEKGAFTGADFQKIGKFEAANGGTLFLDEIADLNLNLQAKLLRVLQERELVRLGGHDVIPLDVRIISATHKNLATLSGDDQFRQDLYYRLLGLPIEIPPLRQRGNDKILLAKFFVDEFCRDNEMEPKTLSAEAKQMLSNYHYPGNIRELKAIMELACVMCSRDVIKPSHLNMNVDESVQNLLAQEKTLEEYNNEIVKFFLNKYNQNVRLVASKLGIGKSTIYRMLQKHMD</sequence>
<keyword evidence="10" id="KW-1185">Reference proteome</keyword>
<dbReference type="SMART" id="SM00448">
    <property type="entry name" value="REC"/>
    <property type="match status" value="1"/>
</dbReference>
<dbReference type="GO" id="GO:0003677">
    <property type="term" value="F:DNA binding"/>
    <property type="evidence" value="ECO:0007669"/>
    <property type="project" value="UniProtKB-KW"/>
</dbReference>
<dbReference type="SMART" id="SM00382">
    <property type="entry name" value="AAA"/>
    <property type="match status" value="1"/>
</dbReference>
<dbReference type="InterPro" id="IPR001789">
    <property type="entry name" value="Sig_transdc_resp-reg_receiver"/>
</dbReference>
<accession>A0A0D8JEZ1</accession>
<dbReference type="RefSeq" id="WP_045027746.1">
    <property type="nucleotide sequence ID" value="NZ_JRHC01000001.1"/>
</dbReference>
<keyword evidence="1" id="KW-0547">Nucleotide-binding</keyword>
<dbReference type="InterPro" id="IPR027417">
    <property type="entry name" value="P-loop_NTPase"/>
</dbReference>
<dbReference type="Pfam" id="PF25601">
    <property type="entry name" value="AAA_lid_14"/>
    <property type="match status" value="1"/>
</dbReference>
<evidence type="ECO:0000256" key="1">
    <source>
        <dbReference type="ARBA" id="ARBA00022741"/>
    </source>
</evidence>
<organism evidence="9 10">
    <name type="scientific">Draconibacterium sediminis</name>
    <dbReference type="NCBI Taxonomy" id="1544798"/>
    <lineage>
        <taxon>Bacteria</taxon>
        <taxon>Pseudomonadati</taxon>
        <taxon>Bacteroidota</taxon>
        <taxon>Bacteroidia</taxon>
        <taxon>Marinilabiliales</taxon>
        <taxon>Prolixibacteraceae</taxon>
        <taxon>Draconibacterium</taxon>
    </lineage>
</organism>
<evidence type="ECO:0000313" key="9">
    <source>
        <dbReference type="EMBL" id="KJF45472.1"/>
    </source>
</evidence>
<dbReference type="AlphaFoldDB" id="A0A0D8JEZ1"/>
<dbReference type="GO" id="GO:0006355">
    <property type="term" value="P:regulation of DNA-templated transcription"/>
    <property type="evidence" value="ECO:0007669"/>
    <property type="project" value="InterPro"/>
</dbReference>
<dbReference type="InterPro" id="IPR025944">
    <property type="entry name" value="Sigma_54_int_dom_CS"/>
</dbReference>
<gene>
    <name evidence="9" type="ORF">LH29_08950</name>
</gene>